<reference evidence="1 2" key="1">
    <citation type="submission" date="2014-04" db="EMBL/GenBank/DDBJ databases">
        <title>The Genome Sequence of Mycobacterium tuberculosis TKK-01-0051.</title>
        <authorList>
            <consortium name="The Broad Institute Genomics Platform"/>
            <consortium name="The Broad Institute Genome Sequencing Center for Infectious Disease"/>
            <person name="Earl A.M."/>
            <person name="Cohen K."/>
            <person name="Pym A."/>
            <person name="Bishai W."/>
            <person name="Maharaj K."/>
            <person name="Desjardins C."/>
            <person name="Abeel T."/>
            <person name="Young S."/>
            <person name="Zeng Q."/>
            <person name="Gargeya S."/>
            <person name="Abouelleil A."/>
            <person name="Alvarado L."/>
            <person name="Chapman S.B."/>
            <person name="Gainer-Dewar J."/>
            <person name="Goldberg J."/>
            <person name="Griggs A."/>
            <person name="Gujja S."/>
            <person name="Hansen M."/>
            <person name="Howarth C."/>
            <person name="Imamovic A."/>
            <person name="Larimer J."/>
            <person name="Murphy C."/>
            <person name="Naylor J."/>
            <person name="Pearson M."/>
            <person name="Poon T.W."/>
            <person name="Priest M."/>
            <person name="Roberts A."/>
            <person name="Saif S."/>
            <person name="Shea T."/>
            <person name="Sykes S."/>
            <person name="Wortman J."/>
            <person name="Nusbaum C."/>
            <person name="Birren B."/>
        </authorList>
    </citation>
    <scope>NUCLEOTIDE SEQUENCE [LARGE SCALE GENOMIC DNA]</scope>
    <source>
        <strain evidence="1 2">TKK-01-0051</strain>
    </source>
</reference>
<dbReference type="EMBL" id="JLXW01000005">
    <property type="protein sequence ID" value="KBZ64404.1"/>
    <property type="molecule type" value="Genomic_DNA"/>
</dbReference>
<sequence>MTAIVGAACVGLVVLLAMGTYNLQWRLERSDYQRHFED</sequence>
<gene>
    <name evidence="1" type="ORF">K875_01790</name>
</gene>
<dbReference type="Proteomes" id="UP000025947">
    <property type="component" value="Unassembled WGS sequence"/>
</dbReference>
<accession>A0A051U5F3</accession>
<evidence type="ECO:0000313" key="1">
    <source>
        <dbReference type="EMBL" id="KBZ64404.1"/>
    </source>
</evidence>
<dbReference type="AlphaFoldDB" id="A0A051U5F3"/>
<name>A0A051U5F3_9MYCO</name>
<dbReference type="HOGENOM" id="CLU_3330502_0_0_11"/>
<protein>
    <submittedName>
        <fullName evidence="1">Uncharacterized protein</fullName>
    </submittedName>
</protein>
<proteinExistence type="predicted"/>
<organism evidence="1 2">
    <name type="scientific">Mycobacterium [tuberculosis] TKK-01-0051</name>
    <dbReference type="NCBI Taxonomy" id="1324261"/>
    <lineage>
        <taxon>Bacteria</taxon>
        <taxon>Bacillati</taxon>
        <taxon>Actinomycetota</taxon>
        <taxon>Actinomycetes</taxon>
        <taxon>Mycobacteriales</taxon>
        <taxon>Mycobacteriaceae</taxon>
        <taxon>Mycobacterium</taxon>
        <taxon>Mycobacterium avium complex (MAC)</taxon>
    </lineage>
</organism>
<evidence type="ECO:0000313" key="2">
    <source>
        <dbReference type="Proteomes" id="UP000025947"/>
    </source>
</evidence>
<keyword evidence="2" id="KW-1185">Reference proteome</keyword>
<dbReference type="PATRIC" id="fig|1324261.3.peg.1802"/>
<comment type="caution">
    <text evidence="1">The sequence shown here is derived from an EMBL/GenBank/DDBJ whole genome shotgun (WGS) entry which is preliminary data.</text>
</comment>